<name>A0A2N9AL48_METEX</name>
<dbReference type="Pfam" id="PF07992">
    <property type="entry name" value="Pyr_redox_2"/>
    <property type="match status" value="1"/>
</dbReference>
<accession>A0A2N9AL48</accession>
<feature type="compositionally biased region" description="Low complexity" evidence="1">
    <location>
        <begin position="350"/>
        <end position="362"/>
    </location>
</feature>
<dbReference type="InterPro" id="IPR023753">
    <property type="entry name" value="FAD/NAD-binding_dom"/>
</dbReference>
<dbReference type="EMBL" id="LT962688">
    <property type="protein sequence ID" value="SOR27982.1"/>
    <property type="molecule type" value="Genomic_DNA"/>
</dbReference>
<feature type="compositionally biased region" description="Basic residues" evidence="1">
    <location>
        <begin position="245"/>
        <end position="261"/>
    </location>
</feature>
<dbReference type="PANTHER" id="PTHR43014:SF4">
    <property type="entry name" value="PYRIDINE NUCLEOTIDE-DISULFIDE OXIDOREDUCTASE RCLA-RELATED"/>
    <property type="match status" value="1"/>
</dbReference>
<proteinExistence type="predicted"/>
<feature type="domain" description="FAD/NAD(P)-binding" evidence="2">
    <location>
        <begin position="40"/>
        <end position="162"/>
    </location>
</feature>
<reference evidence="4" key="1">
    <citation type="submission" date="2017-10" db="EMBL/GenBank/DDBJ databases">
        <authorList>
            <person name="Regsiter A."/>
            <person name="William W."/>
        </authorList>
    </citation>
    <scope>NUCLEOTIDE SEQUENCE [LARGE SCALE GENOMIC DNA]</scope>
</reference>
<feature type="region of interest" description="Disordered" evidence="1">
    <location>
        <begin position="166"/>
        <end position="377"/>
    </location>
</feature>
<gene>
    <name evidence="3" type="ORF">TK0001_1380</name>
</gene>
<dbReference type="GO" id="GO:0050660">
    <property type="term" value="F:flavin adenine dinucleotide binding"/>
    <property type="evidence" value="ECO:0007669"/>
    <property type="project" value="TreeGrafter"/>
</dbReference>
<dbReference type="Proteomes" id="UP000233769">
    <property type="component" value="Chromosome tk0001"/>
</dbReference>
<dbReference type="Gene3D" id="3.50.50.60">
    <property type="entry name" value="FAD/NAD(P)-binding domain"/>
    <property type="match status" value="2"/>
</dbReference>
<dbReference type="SUPFAM" id="SSF51905">
    <property type="entry name" value="FAD/NAD(P)-binding domain"/>
    <property type="match status" value="1"/>
</dbReference>
<evidence type="ECO:0000313" key="4">
    <source>
        <dbReference type="Proteomes" id="UP000233769"/>
    </source>
</evidence>
<dbReference type="GO" id="GO:0003955">
    <property type="term" value="F:NAD(P)H dehydrogenase (quinone) activity"/>
    <property type="evidence" value="ECO:0007669"/>
    <property type="project" value="TreeGrafter"/>
</dbReference>
<dbReference type="PANTHER" id="PTHR43014">
    <property type="entry name" value="MERCURIC REDUCTASE"/>
    <property type="match status" value="1"/>
</dbReference>
<organism evidence="3 4">
    <name type="scientific">Methylorubrum extorquens</name>
    <name type="common">Methylobacterium dichloromethanicum</name>
    <name type="synonym">Methylobacterium extorquens</name>
    <dbReference type="NCBI Taxonomy" id="408"/>
    <lineage>
        <taxon>Bacteria</taxon>
        <taxon>Pseudomonadati</taxon>
        <taxon>Pseudomonadota</taxon>
        <taxon>Alphaproteobacteria</taxon>
        <taxon>Hyphomicrobiales</taxon>
        <taxon>Methylobacteriaceae</taxon>
        <taxon>Methylorubrum</taxon>
    </lineage>
</organism>
<feature type="compositionally biased region" description="Low complexity" evidence="1">
    <location>
        <begin position="313"/>
        <end position="323"/>
    </location>
</feature>
<dbReference type="AlphaFoldDB" id="A0A2N9AL48"/>
<dbReference type="PRINTS" id="PR00411">
    <property type="entry name" value="PNDRDTASEI"/>
</dbReference>
<protein>
    <recommendedName>
        <fullName evidence="2">FAD/NAD(P)-binding domain-containing protein</fullName>
    </recommendedName>
</protein>
<sequence>MARRCWPGCGACATASWDPSSRGVDTFPDETRLTGRAVFEGPDALRIDDHTRLRFKAAVLATGSSPSVPEPLKGLGDRVLTTDTVFEIEDLPASLAVLGAGPVGLELAQAMARLGVATSVFDPGDSLGGLRDPDLKRAAREIFSEAFDLHLGAKVESGEIAGEGARLGWDGAGGQGRQDVRSGARRGGPSAERFGNRPRAHRCDPQRQGRPGPRSPLAALRGRADPDRGRRQCRPPGAARGKPSGPHRRAQRRAARPRRGGRAAGALGRAHHGVQRSANRRDRRRLRPASGSPRRPRRFLRPGPGSGDGPGAGRHPPLCGGRRAPCRRRADRPGGGASRSSPGLCGAGRAGRAALARPAVLPSDSGRGPRHGALGSRRLPEVTIPRRGCHLAFVETRGRRFAAATSGYPLCRGGLYVIRQSSVFSGTWSDFRGDRNACRWQTRHCLTGAWQAYRLP</sequence>
<evidence type="ECO:0000313" key="3">
    <source>
        <dbReference type="EMBL" id="SOR27982.1"/>
    </source>
</evidence>
<evidence type="ECO:0000259" key="2">
    <source>
        <dbReference type="Pfam" id="PF07992"/>
    </source>
</evidence>
<dbReference type="InterPro" id="IPR036188">
    <property type="entry name" value="FAD/NAD-bd_sf"/>
</dbReference>
<evidence type="ECO:0000256" key="1">
    <source>
        <dbReference type="SAM" id="MobiDB-lite"/>
    </source>
</evidence>